<protein>
    <submittedName>
        <fullName evidence="2">Uncharacterized protein</fullName>
    </submittedName>
</protein>
<feature type="transmembrane region" description="Helical" evidence="1">
    <location>
        <begin position="243"/>
        <end position="266"/>
    </location>
</feature>
<feature type="non-terminal residue" evidence="2">
    <location>
        <position position="341"/>
    </location>
</feature>
<dbReference type="EMBL" id="JADGJH010003766">
    <property type="protein sequence ID" value="KAJ3088932.1"/>
    <property type="molecule type" value="Genomic_DNA"/>
</dbReference>
<gene>
    <name evidence="2" type="ORF">HK100_007907</name>
</gene>
<evidence type="ECO:0000313" key="2">
    <source>
        <dbReference type="EMBL" id="KAJ3088932.1"/>
    </source>
</evidence>
<dbReference type="Proteomes" id="UP001211907">
    <property type="component" value="Unassembled WGS sequence"/>
</dbReference>
<keyword evidence="1" id="KW-1133">Transmembrane helix</keyword>
<evidence type="ECO:0000256" key="1">
    <source>
        <dbReference type="SAM" id="Phobius"/>
    </source>
</evidence>
<reference evidence="2" key="1">
    <citation type="submission" date="2020-05" db="EMBL/GenBank/DDBJ databases">
        <title>Phylogenomic resolution of chytrid fungi.</title>
        <authorList>
            <person name="Stajich J.E."/>
            <person name="Amses K."/>
            <person name="Simmons R."/>
            <person name="Seto K."/>
            <person name="Myers J."/>
            <person name="Bonds A."/>
            <person name="Quandt C.A."/>
            <person name="Barry K."/>
            <person name="Liu P."/>
            <person name="Grigoriev I."/>
            <person name="Longcore J.E."/>
            <person name="James T.Y."/>
        </authorList>
    </citation>
    <scope>NUCLEOTIDE SEQUENCE</scope>
    <source>
        <strain evidence="2">JEL0513</strain>
    </source>
</reference>
<dbReference type="AlphaFoldDB" id="A0AAD5SNV3"/>
<sequence length="341" mass="37938">FFTTFPDHAMRGYLTNIQTRVLENEIFSINNYSSLPYYQNPKLLPGFDVYNQSSQVISNIQGINGGTFKMAAAIANNPKTLESFVVSASWDIGFLQKMFQDIVVSVPYGMILAAFESQTGNLIGLSSNSTFTATLPTLFQTTDPLLTDFGLYINNTYPPPALAINNSMYIVLGTELSVIQWQMQQILAQLQNGPITINRVVSGATYAVQINQAVITWDRPWIIIQYLNLDNVKANLNAMSTKVAIIVLAVIVITILIGVGFAVLVAKHVTVVTMQVRALKELKFEQVLEKEKGVKNRSFMRELAILQQEFFEMVTIFAQQLKTSKSLTNYSHLTPSGSTKP</sequence>
<keyword evidence="3" id="KW-1185">Reference proteome</keyword>
<accession>A0AAD5SNV3</accession>
<proteinExistence type="predicted"/>
<comment type="caution">
    <text evidence="2">The sequence shown here is derived from an EMBL/GenBank/DDBJ whole genome shotgun (WGS) entry which is preliminary data.</text>
</comment>
<organism evidence="2 3">
    <name type="scientific">Physocladia obscura</name>
    <dbReference type="NCBI Taxonomy" id="109957"/>
    <lineage>
        <taxon>Eukaryota</taxon>
        <taxon>Fungi</taxon>
        <taxon>Fungi incertae sedis</taxon>
        <taxon>Chytridiomycota</taxon>
        <taxon>Chytridiomycota incertae sedis</taxon>
        <taxon>Chytridiomycetes</taxon>
        <taxon>Chytridiales</taxon>
        <taxon>Chytriomycetaceae</taxon>
        <taxon>Physocladia</taxon>
    </lineage>
</organism>
<evidence type="ECO:0000313" key="3">
    <source>
        <dbReference type="Proteomes" id="UP001211907"/>
    </source>
</evidence>
<keyword evidence="1" id="KW-0472">Membrane</keyword>
<keyword evidence="1" id="KW-0812">Transmembrane</keyword>
<feature type="non-terminal residue" evidence="2">
    <location>
        <position position="1"/>
    </location>
</feature>
<name>A0AAD5SNV3_9FUNG</name>